<feature type="region of interest" description="Disordered" evidence="1">
    <location>
        <begin position="188"/>
        <end position="351"/>
    </location>
</feature>
<feature type="compositionally biased region" description="Polar residues" evidence="1">
    <location>
        <begin position="276"/>
        <end position="287"/>
    </location>
</feature>
<sequence length="351" mass="35501">MLKKVTSVGTVALNAATAGIFGELVKASKAITLGVKCGQKLFTATSSLKSYVDELQANGAESKEILSLVNQSDLVVNQLPTAVSTCLGLPVSEDTLKFNAEVVGIVNQIVMEVVANGASLLHPKNFLAFMSDLGVDDSVKDMDGDSVAQLQDVLTSGVTCGSKLQAITSQVTQFIVGIKEKDPSASLFVKINGDDDDSSKSSGSSGEGSGSSASEVQVGDSSEEGSASYDGVTQVGDSSEEGSCSSSSVIQVGDSSEEGSDNVSQDDGSDVDATPAPTTSDNASQGSGPEGSNEVDVTPAPTTPTVESATPAPTTSTDESVTPAPTTADVDGNDKKQSFSAPTSTPSLCDS</sequence>
<evidence type="ECO:0000256" key="1">
    <source>
        <dbReference type="SAM" id="MobiDB-lite"/>
    </source>
</evidence>
<protein>
    <submittedName>
        <fullName evidence="2">Uncharacterized protein</fullName>
    </submittedName>
</protein>
<accession>A0A6G0RDH5</accession>
<dbReference type="EMBL" id="QXFY01001033">
    <property type="protein sequence ID" value="KAE9330658.1"/>
    <property type="molecule type" value="Genomic_DNA"/>
</dbReference>
<gene>
    <name evidence="2" type="ORF">PF008_g15684</name>
</gene>
<proteinExistence type="predicted"/>
<organism evidence="2 3">
    <name type="scientific">Phytophthora fragariae</name>
    <dbReference type="NCBI Taxonomy" id="53985"/>
    <lineage>
        <taxon>Eukaryota</taxon>
        <taxon>Sar</taxon>
        <taxon>Stramenopiles</taxon>
        <taxon>Oomycota</taxon>
        <taxon>Peronosporomycetes</taxon>
        <taxon>Peronosporales</taxon>
        <taxon>Peronosporaceae</taxon>
        <taxon>Phytophthora</taxon>
    </lineage>
</organism>
<evidence type="ECO:0000313" key="3">
    <source>
        <dbReference type="Proteomes" id="UP000486351"/>
    </source>
</evidence>
<dbReference type="Proteomes" id="UP000486351">
    <property type="component" value="Unassembled WGS sequence"/>
</dbReference>
<dbReference type="AlphaFoldDB" id="A0A6G0RDH5"/>
<name>A0A6G0RDH5_9STRA</name>
<feature type="compositionally biased region" description="Low complexity" evidence="1">
    <location>
        <begin position="235"/>
        <end position="254"/>
    </location>
</feature>
<feature type="compositionally biased region" description="Low complexity" evidence="1">
    <location>
        <begin position="200"/>
        <end position="214"/>
    </location>
</feature>
<reference evidence="2 3" key="1">
    <citation type="submission" date="2018-09" db="EMBL/GenBank/DDBJ databases">
        <title>Genomic investigation of the strawberry pathogen Phytophthora fragariae indicates pathogenicity is determined by transcriptional variation in three key races.</title>
        <authorList>
            <person name="Adams T.M."/>
            <person name="Armitage A.D."/>
            <person name="Sobczyk M.K."/>
            <person name="Bates H.J."/>
            <person name="Dunwell J.M."/>
            <person name="Nellist C.F."/>
            <person name="Harrison R.J."/>
        </authorList>
    </citation>
    <scope>NUCLEOTIDE SEQUENCE [LARGE SCALE GENOMIC DNA]</scope>
    <source>
        <strain evidence="2 3">NOV-77</strain>
    </source>
</reference>
<evidence type="ECO:0000313" key="2">
    <source>
        <dbReference type="EMBL" id="KAE9330658.1"/>
    </source>
</evidence>
<feature type="compositionally biased region" description="Polar residues" evidence="1">
    <location>
        <begin position="338"/>
        <end position="351"/>
    </location>
</feature>
<comment type="caution">
    <text evidence="2">The sequence shown here is derived from an EMBL/GenBank/DDBJ whole genome shotgun (WGS) entry which is preliminary data.</text>
</comment>
<feature type="compositionally biased region" description="Low complexity" evidence="1">
    <location>
        <begin position="294"/>
        <end position="320"/>
    </location>
</feature>